<dbReference type="InterPro" id="IPR003439">
    <property type="entry name" value="ABC_transporter-like_ATP-bd"/>
</dbReference>
<evidence type="ECO:0000256" key="18">
    <source>
        <dbReference type="ARBA" id="ARBA00048070"/>
    </source>
</evidence>
<dbReference type="GO" id="GO:0005524">
    <property type="term" value="F:ATP binding"/>
    <property type="evidence" value="ECO:0007669"/>
    <property type="project" value="UniProtKB-KW"/>
</dbReference>
<dbReference type="InterPro" id="IPR027417">
    <property type="entry name" value="P-loop_NTPase"/>
</dbReference>
<dbReference type="PROSITE" id="PS50893">
    <property type="entry name" value="ABC_TRANSPORTER_2"/>
    <property type="match status" value="1"/>
</dbReference>
<feature type="transmembrane region" description="Helical" evidence="19">
    <location>
        <begin position="1031"/>
        <end position="1051"/>
    </location>
</feature>
<protein>
    <recommendedName>
        <fullName evidence="5">6-phosphofructokinase</fullName>
        <ecNumber evidence="5">2.7.1.11</ecNumber>
    </recommendedName>
</protein>
<evidence type="ECO:0000256" key="1">
    <source>
        <dbReference type="ARBA" id="ARBA00001946"/>
    </source>
</evidence>
<keyword evidence="16 19" id="KW-0472">Membrane</keyword>
<dbReference type="GO" id="GO:0140359">
    <property type="term" value="F:ABC-type transporter activity"/>
    <property type="evidence" value="ECO:0007669"/>
    <property type="project" value="InterPro"/>
</dbReference>
<keyword evidence="7" id="KW-0021">Allosteric enzyme</keyword>
<dbReference type="FunFam" id="3.40.50.460:FF:000008">
    <property type="entry name" value="ATP-dependent 6-phosphofructokinase"/>
    <property type="match status" value="1"/>
</dbReference>
<evidence type="ECO:0000256" key="7">
    <source>
        <dbReference type="ARBA" id="ARBA00022533"/>
    </source>
</evidence>
<dbReference type="GO" id="GO:0048029">
    <property type="term" value="F:monosaccharide binding"/>
    <property type="evidence" value="ECO:0007669"/>
    <property type="project" value="TreeGrafter"/>
</dbReference>
<keyword evidence="14" id="KW-0460">Magnesium</keyword>
<dbReference type="CDD" id="cd03263">
    <property type="entry name" value="ABC_subfamily_A"/>
    <property type="match status" value="1"/>
</dbReference>
<dbReference type="InterPro" id="IPR013525">
    <property type="entry name" value="ABC2_TM"/>
</dbReference>
<keyword evidence="11" id="KW-0547">Nucleotide-binding</keyword>
<dbReference type="Gene3D" id="3.40.50.460">
    <property type="entry name" value="Phosphofructokinase domain"/>
    <property type="match status" value="2"/>
</dbReference>
<dbReference type="FunFam" id="3.40.50.450:FF:000043">
    <property type="entry name" value="ATP-dependent 6-phosphofructokinase, platelet type"/>
    <property type="match status" value="1"/>
</dbReference>
<dbReference type="SUPFAM" id="SSF52540">
    <property type="entry name" value="P-loop containing nucleoside triphosphate hydrolases"/>
    <property type="match status" value="2"/>
</dbReference>
<feature type="transmembrane region" description="Helical" evidence="19">
    <location>
        <begin position="859"/>
        <end position="884"/>
    </location>
</feature>
<comment type="cofactor">
    <cofactor evidence="1">
        <name>Mg(2+)</name>
        <dbReference type="ChEBI" id="CHEBI:18420"/>
    </cofactor>
</comment>
<dbReference type="Proteomes" id="UP000278627">
    <property type="component" value="Unassembled WGS sequence"/>
</dbReference>
<evidence type="ECO:0000256" key="12">
    <source>
        <dbReference type="ARBA" id="ARBA00022777"/>
    </source>
</evidence>
<dbReference type="InterPro" id="IPR015912">
    <property type="entry name" value="Phosphofructokinase_CS"/>
</dbReference>
<dbReference type="SMART" id="SM00382">
    <property type="entry name" value="AAA"/>
    <property type="match status" value="2"/>
</dbReference>
<feature type="transmembrane region" description="Helical" evidence="19">
    <location>
        <begin position="44"/>
        <end position="67"/>
    </location>
</feature>
<dbReference type="GO" id="GO:0005945">
    <property type="term" value="C:6-phosphofructokinase complex"/>
    <property type="evidence" value="ECO:0007669"/>
    <property type="project" value="UniProtKB-ARBA"/>
</dbReference>
<accession>A0A0N4TR08</accession>
<keyword evidence="12" id="KW-0418">Kinase</keyword>
<feature type="transmembrane region" description="Helical" evidence="19">
    <location>
        <begin position="814"/>
        <end position="839"/>
    </location>
</feature>
<comment type="pathway">
    <text evidence="4">Carbohydrate degradation; glycolysis; D-glyceraldehyde 3-phosphate and glycerone phosphate from D-glucose: step 3/4.</text>
</comment>
<dbReference type="PROSITE" id="PS00211">
    <property type="entry name" value="ABC_TRANSPORTER_1"/>
    <property type="match status" value="1"/>
</dbReference>
<evidence type="ECO:0000256" key="14">
    <source>
        <dbReference type="ARBA" id="ARBA00022842"/>
    </source>
</evidence>
<evidence type="ECO:0000256" key="19">
    <source>
        <dbReference type="SAM" id="Phobius"/>
    </source>
</evidence>
<keyword evidence="8" id="KW-0808">Transferase</keyword>
<keyword evidence="10" id="KW-0479">Metal-binding</keyword>
<dbReference type="PANTHER" id="PTHR13697">
    <property type="entry name" value="PHOSPHOFRUCTOKINASE"/>
    <property type="match status" value="1"/>
</dbReference>
<dbReference type="GO" id="GO:0030388">
    <property type="term" value="P:fructose 1,6-bisphosphate metabolic process"/>
    <property type="evidence" value="ECO:0007669"/>
    <property type="project" value="TreeGrafter"/>
</dbReference>
<dbReference type="InterPro" id="IPR009161">
    <property type="entry name" value="6-Pfructokinase_euk"/>
</dbReference>
<dbReference type="PANTHER" id="PTHR13697:SF4">
    <property type="entry name" value="ATP-DEPENDENT 6-PHOSPHOFRUCTOKINASE"/>
    <property type="match status" value="1"/>
</dbReference>
<gene>
    <name evidence="21" type="ORF">BPAG_LOCUS11020</name>
</gene>
<reference evidence="21 22" key="2">
    <citation type="submission" date="2018-11" db="EMBL/GenBank/DDBJ databases">
        <authorList>
            <consortium name="Pathogen Informatics"/>
        </authorList>
    </citation>
    <scope>NUCLEOTIDE SEQUENCE [LARGE SCALE GENOMIC DNA]</scope>
</reference>
<dbReference type="GO" id="GO:0016020">
    <property type="term" value="C:membrane"/>
    <property type="evidence" value="ECO:0007669"/>
    <property type="project" value="UniProtKB-SubCell"/>
</dbReference>
<evidence type="ECO:0000256" key="15">
    <source>
        <dbReference type="ARBA" id="ARBA00022989"/>
    </source>
</evidence>
<evidence type="ECO:0000256" key="10">
    <source>
        <dbReference type="ARBA" id="ARBA00022723"/>
    </source>
</evidence>
<dbReference type="FunFam" id="3.40.50.300:FF:000933">
    <property type="entry name" value="ABC transporter A family member 7"/>
    <property type="match status" value="1"/>
</dbReference>
<dbReference type="GO" id="GO:0042802">
    <property type="term" value="F:identical protein binding"/>
    <property type="evidence" value="ECO:0007669"/>
    <property type="project" value="TreeGrafter"/>
</dbReference>
<feature type="transmembrane region" description="Helical" evidence="19">
    <location>
        <begin position="154"/>
        <end position="172"/>
    </location>
</feature>
<evidence type="ECO:0000256" key="6">
    <source>
        <dbReference type="ARBA" id="ARBA00022490"/>
    </source>
</evidence>
<dbReference type="FunFam" id="3.40.50.460:FF:000007">
    <property type="entry name" value="ATP-dependent 6-phosphofructokinase"/>
    <property type="match status" value="1"/>
</dbReference>
<evidence type="ECO:0000256" key="3">
    <source>
        <dbReference type="ARBA" id="ARBA00004496"/>
    </source>
</evidence>
<keyword evidence="22" id="KW-1185">Reference proteome</keyword>
<dbReference type="InterPro" id="IPR022953">
    <property type="entry name" value="ATP_PFK"/>
</dbReference>
<dbReference type="InterPro" id="IPR017871">
    <property type="entry name" value="ABC_transporter-like_CS"/>
</dbReference>
<sequence length="2023" mass="227732">MKVMGLSQWILWLSHFISNLIKLSINVIILSALYYVVTPKSDPTIAFVLFMLYAFNVIYVAFAASAFLHSGAAAMQIIPFIWVVLYGWHLLFNVKDLISPFSPSIRLLNALNPDIALTYALGFMCQHETLGSGASWSQLFVNPTPDEPLTLGHFLLMLIIDATIFAIITWYVEAVNPGFDGVPQKPYFFLQRSYWFGKNKIENLNTNIQTNFNDSPNVDSSFIEIAPKTLRAAVEIIDLCKTYEKPFLHRLLYCNFTKKKTKAVNHLYTKIYSGQITVLLGQNGAGKSTIFSILTGVRQPSSGTAYIEGYDIRKELSEIQTRLGFCPQYNIIFDCLTVMEHLQFFCKLKGRCWQMKEANDILKRLKIDHKANVYGHYLSGGQKRKLSLAIALIGCSEVILLDEPTSGMDPDSRRETWSLLQDEKKRRTILLTTHYMDEADILGDRIIIIAYGELQCIGSGLFLKKKFAGEYRLTILYNENKKVDEHAKIVLKTLALLREFIPDVIIHSSNGFEVTFLLPADQRYIFPNLFQQLEENTNLLEISTFGVSVATMEEVFLRVCQRAAEKLLSVQDSDIPEDKKHQFDVSELKYETHLQGYSYYRQHFRAMFHKRFAYFFRKRTFFLLELLFPVKFNCNFNKILYAICMLLIMEACMMIPVPKEQPKLPINFQPYYSGATDANINVRNIKAAYFQRNLSEVIQEAATLNVMHKYPFQLTITDDINKELIESLDQQKDRGFGLHNPVAYNYYNNLFAHDWFIAMFNNYALHSPPLAVNLADIAIISKSIQRNISIQVSNHPLPPAATDTLKSQDVINQAALTIGFAAIMSLSAVVASFINFIIYERTTKSKHMQIMYGLRHWTYWLTAFLWDITVFLIPATLCIAVFFIADIKEFTTRSTVTLTVYVIMLLYAWAELPFIYLCSTMFKSPTNGNATICVYNFVTGMIGAVAVSIVEKASSKDTANTLSIILSLLFPTYNLSLCFSKAYTNEHTHAACKIVDCSIDEIRKIAKECCGNSDERLYVDNMLISTGKMGMALMIVFLILHSIIFWLAIAASEINFIAIIKRLLLNRDGKISITNKIANMEIFQTCNEDMDVMMEREKIREMKNNDASVIVRNLEKWYGNVNAVNKINFHVAKGECFGLLGINGAGKTTTFQMLTGESKSCAGDAYIYGFNIQTEWRKAYDHIGYCPQFDALIGEMTGQETLQMFARLRGVKECDIMRITDTMIDAVALNKYKNNLIKTYSEIEEVINELPDVAATDVNSEIEFQIKAINGHEGSVITKDKYKGQIMGLFTSGGDAPGMNSAVRAIVRVGLYLGARVFCIHEGYQGMVDGGKFIREANWNTVSDIIQKGGTIIGSARCKDFRERAGRLKAAENLIRHGITSLVCIGGDGSLTGANTFRNEWSGLVKELLNAKLISKEDAEKCKAIRIVGIVGSIDNDFCGTDMTIGTDTALHRITEAVDSVRSTAHSHQRCFVIEVMGRNCGYLALAASLALDADFCFIPEWPPPPHWKSILCKKLKQMRDDGNRVNIVIVAEGAIDHNGTAITSTMIRDVIKKKMKYDTRITILGHIQRGGSPSVFDRLLGCRMGAEAAIALMEMNAESEPCVVSIDGNQMVRIPLMKCVERTKAVKTAMDIKDWAMALKLRGRSFRRNVEMYRTLSKIRKHEPISEGFNIAIMNVGSPCAGCNAAVMSCVRTAILHGCTPYCIYNSNEGLASGQFQKMEWNDVTLWSAEGGSFLGSQPILPTTDTLPLMAKNLLHFNIHSLIIIGGFNAYQTCLIFAQNRQHFPPFRIPMCVLPTTINNNVPGTGFTLGADTSLNEICKMIDKIKQSATGTKRRVFIIETMGNYCGYLATLSALASGADAAYIYEEAFNVHELINDINIIAEKMKTGAQRYLIVRNEKASDNYTSEFIRQLFTEEGKGIFTTRTNILGHTQQGGNPSPFDRLFAAKMGARAVVHLLGQMKEYKKTNVYHSGTATLQGLIGKYVCLTPVEELMNDVDFAHRLPMEQWWMKLRPLLRILAKHD</sequence>
<keyword evidence="13" id="KW-0067">ATP-binding</keyword>
<dbReference type="PROSITE" id="PS00433">
    <property type="entry name" value="PHOSPHOFRUCTOKINASE"/>
    <property type="match status" value="2"/>
</dbReference>
<comment type="subcellular location">
    <subcellularLocation>
        <location evidence="3">Cytoplasm</location>
    </subcellularLocation>
    <subcellularLocation>
        <location evidence="2">Membrane</location>
        <topology evidence="2">Multi-pass membrane protein</topology>
    </subcellularLocation>
</comment>
<dbReference type="GO" id="GO:0061621">
    <property type="term" value="P:canonical glycolysis"/>
    <property type="evidence" value="ECO:0007669"/>
    <property type="project" value="TreeGrafter"/>
</dbReference>
<dbReference type="PRINTS" id="PR00476">
    <property type="entry name" value="PHFRCTKINASE"/>
</dbReference>
<evidence type="ECO:0000256" key="4">
    <source>
        <dbReference type="ARBA" id="ARBA00004679"/>
    </source>
</evidence>
<evidence type="ECO:0000256" key="5">
    <source>
        <dbReference type="ARBA" id="ARBA00012055"/>
    </source>
</evidence>
<feature type="transmembrane region" description="Helical" evidence="19">
    <location>
        <begin position="73"/>
        <end position="92"/>
    </location>
</feature>
<feature type="transmembrane region" description="Helical" evidence="19">
    <location>
        <begin position="12"/>
        <end position="37"/>
    </location>
</feature>
<dbReference type="EMBL" id="UZAD01013210">
    <property type="protein sequence ID" value="VDN92206.1"/>
    <property type="molecule type" value="Genomic_DNA"/>
</dbReference>
<dbReference type="InterPro" id="IPR035966">
    <property type="entry name" value="PKF_sf"/>
</dbReference>
<organism evidence="23">
    <name type="scientific">Brugia pahangi</name>
    <name type="common">Filarial nematode worm</name>
    <dbReference type="NCBI Taxonomy" id="6280"/>
    <lineage>
        <taxon>Eukaryota</taxon>
        <taxon>Metazoa</taxon>
        <taxon>Ecdysozoa</taxon>
        <taxon>Nematoda</taxon>
        <taxon>Chromadorea</taxon>
        <taxon>Rhabditida</taxon>
        <taxon>Spirurina</taxon>
        <taxon>Spiruromorpha</taxon>
        <taxon>Filarioidea</taxon>
        <taxon>Onchocercidae</taxon>
        <taxon>Brugia</taxon>
    </lineage>
</organism>
<dbReference type="WBParaSite" id="BPAG_0001105801-mRNA-1">
    <property type="protein sequence ID" value="BPAG_0001105801-mRNA-1"/>
    <property type="gene ID" value="BPAG_0001105801"/>
</dbReference>
<evidence type="ECO:0000256" key="8">
    <source>
        <dbReference type="ARBA" id="ARBA00022679"/>
    </source>
</evidence>
<feature type="transmembrane region" description="Helical" evidence="19">
    <location>
        <begin position="929"/>
        <end position="950"/>
    </location>
</feature>
<dbReference type="Gene3D" id="3.40.50.450">
    <property type="match status" value="2"/>
</dbReference>
<dbReference type="InterPro" id="IPR000023">
    <property type="entry name" value="Phosphofructokinase_dom"/>
</dbReference>
<feature type="transmembrane region" description="Helical" evidence="19">
    <location>
        <begin position="896"/>
        <end position="917"/>
    </location>
</feature>
<keyword evidence="17" id="KW-0324">Glycolysis</keyword>
<dbReference type="UniPathway" id="UPA00109">
    <property type="reaction ID" value="UER00182"/>
</dbReference>
<dbReference type="FunFam" id="3.40.50.450:FF:000064">
    <property type="entry name" value="Phosphofructokinase, platelet b"/>
    <property type="match status" value="1"/>
</dbReference>
<dbReference type="Pfam" id="PF12698">
    <property type="entry name" value="ABC2_membrane_3"/>
    <property type="match status" value="1"/>
</dbReference>
<dbReference type="InterPro" id="IPR003593">
    <property type="entry name" value="AAA+_ATPase"/>
</dbReference>
<dbReference type="Gene3D" id="3.40.50.300">
    <property type="entry name" value="P-loop containing nucleotide triphosphate hydrolases"/>
    <property type="match status" value="2"/>
</dbReference>
<dbReference type="Pfam" id="PF00365">
    <property type="entry name" value="PFK"/>
    <property type="match status" value="2"/>
</dbReference>
<dbReference type="GO" id="GO:0003872">
    <property type="term" value="F:6-phosphofructokinase activity"/>
    <property type="evidence" value="ECO:0007669"/>
    <property type="project" value="UniProtKB-EC"/>
</dbReference>
<evidence type="ECO:0000256" key="11">
    <source>
        <dbReference type="ARBA" id="ARBA00022741"/>
    </source>
</evidence>
<evidence type="ECO:0000313" key="22">
    <source>
        <dbReference type="Proteomes" id="UP000278627"/>
    </source>
</evidence>
<evidence type="ECO:0000256" key="9">
    <source>
        <dbReference type="ARBA" id="ARBA00022692"/>
    </source>
</evidence>
<keyword evidence="15 19" id="KW-1133">Transmembrane helix</keyword>
<evidence type="ECO:0000256" key="13">
    <source>
        <dbReference type="ARBA" id="ARBA00022840"/>
    </source>
</evidence>
<evidence type="ECO:0000256" key="17">
    <source>
        <dbReference type="ARBA" id="ARBA00023152"/>
    </source>
</evidence>
<dbReference type="GO" id="GO:0016208">
    <property type="term" value="F:AMP binding"/>
    <property type="evidence" value="ECO:0007669"/>
    <property type="project" value="TreeGrafter"/>
</dbReference>
<dbReference type="GO" id="GO:0006002">
    <property type="term" value="P:fructose 6-phosphate metabolic process"/>
    <property type="evidence" value="ECO:0007669"/>
    <property type="project" value="InterPro"/>
</dbReference>
<dbReference type="EC" id="2.7.1.11" evidence="5"/>
<reference evidence="23" key="1">
    <citation type="submission" date="2016-04" db="UniProtKB">
        <authorList>
            <consortium name="WormBaseParasite"/>
        </authorList>
    </citation>
    <scope>IDENTIFICATION</scope>
</reference>
<comment type="catalytic activity">
    <reaction evidence="18">
        <text>beta-D-fructose 6-phosphate + ATP = beta-D-fructose 1,6-bisphosphate + ADP + H(+)</text>
        <dbReference type="Rhea" id="RHEA:16109"/>
        <dbReference type="ChEBI" id="CHEBI:15378"/>
        <dbReference type="ChEBI" id="CHEBI:30616"/>
        <dbReference type="ChEBI" id="CHEBI:32966"/>
        <dbReference type="ChEBI" id="CHEBI:57634"/>
        <dbReference type="ChEBI" id="CHEBI:456216"/>
        <dbReference type="EC" id="2.7.1.11"/>
    </reaction>
</comment>
<keyword evidence="6" id="KW-0963">Cytoplasm</keyword>
<proteinExistence type="predicted"/>
<evidence type="ECO:0000259" key="20">
    <source>
        <dbReference type="PROSITE" id="PS50893"/>
    </source>
</evidence>
<dbReference type="GO" id="GO:0016887">
    <property type="term" value="F:ATP hydrolysis activity"/>
    <property type="evidence" value="ECO:0007669"/>
    <property type="project" value="InterPro"/>
</dbReference>
<evidence type="ECO:0000313" key="21">
    <source>
        <dbReference type="EMBL" id="VDN92206.1"/>
    </source>
</evidence>
<evidence type="ECO:0000313" key="23">
    <source>
        <dbReference type="WBParaSite" id="BPAG_0001105801-mRNA-1"/>
    </source>
</evidence>
<evidence type="ECO:0000256" key="2">
    <source>
        <dbReference type="ARBA" id="ARBA00004141"/>
    </source>
</evidence>
<keyword evidence="9 19" id="KW-0812">Transmembrane</keyword>
<dbReference type="GO" id="GO:0046872">
    <property type="term" value="F:metal ion binding"/>
    <property type="evidence" value="ECO:0007669"/>
    <property type="project" value="UniProtKB-KW"/>
</dbReference>
<evidence type="ECO:0000256" key="16">
    <source>
        <dbReference type="ARBA" id="ARBA00023136"/>
    </source>
</evidence>
<name>A0A0N4TR08_BRUPA</name>
<dbReference type="STRING" id="6280.A0A0N4TR08"/>
<dbReference type="GO" id="GO:0070095">
    <property type="term" value="F:fructose-6-phosphate binding"/>
    <property type="evidence" value="ECO:0007669"/>
    <property type="project" value="TreeGrafter"/>
</dbReference>
<feature type="domain" description="ABC transporter" evidence="20">
    <location>
        <begin position="234"/>
        <end position="476"/>
    </location>
</feature>
<dbReference type="NCBIfam" id="TIGR02478">
    <property type="entry name" value="6PF1K_euk"/>
    <property type="match status" value="1"/>
</dbReference>
<dbReference type="Pfam" id="PF00005">
    <property type="entry name" value="ABC_tran"/>
    <property type="match status" value="2"/>
</dbReference>
<dbReference type="SUPFAM" id="SSF53784">
    <property type="entry name" value="Phosphofructokinase"/>
    <property type="match status" value="2"/>
</dbReference>